<proteinExistence type="inferred from homology"/>
<dbReference type="SUPFAM" id="SSF53474">
    <property type="entry name" value="alpha/beta-Hydrolases"/>
    <property type="match status" value="1"/>
</dbReference>
<comment type="similarity">
    <text evidence="1">Belongs to the AB hydrolase superfamily.</text>
</comment>
<evidence type="ECO:0000313" key="5">
    <source>
        <dbReference type="Proteomes" id="UP000695562"/>
    </source>
</evidence>
<dbReference type="PRINTS" id="PR00111">
    <property type="entry name" value="ABHYDROLASE"/>
</dbReference>
<dbReference type="Proteomes" id="UP000695562">
    <property type="component" value="Unassembled WGS sequence"/>
</dbReference>
<dbReference type="InterPro" id="IPR000073">
    <property type="entry name" value="AB_hydrolase_1"/>
</dbReference>
<feature type="domain" description="AB hydrolase-1" evidence="3">
    <location>
        <begin position="68"/>
        <end position="304"/>
    </location>
</feature>
<comment type="caution">
    <text evidence="4">The sequence shown here is derived from an EMBL/GenBank/DDBJ whole genome shotgun (WGS) entry which is preliminary data.</text>
</comment>
<dbReference type="GO" id="GO:0005739">
    <property type="term" value="C:mitochondrion"/>
    <property type="evidence" value="ECO:0007669"/>
    <property type="project" value="TreeGrafter"/>
</dbReference>
<dbReference type="GO" id="GO:0052689">
    <property type="term" value="F:carboxylic ester hydrolase activity"/>
    <property type="evidence" value="ECO:0007669"/>
    <property type="project" value="TreeGrafter"/>
</dbReference>
<dbReference type="InterPro" id="IPR029058">
    <property type="entry name" value="AB_hydrolase_fold"/>
</dbReference>
<dbReference type="PANTHER" id="PTHR46118:SF4">
    <property type="entry name" value="PROTEIN ABHD11"/>
    <property type="match status" value="1"/>
</dbReference>
<accession>A0A8J4PR23</accession>
<keyword evidence="5" id="KW-1185">Reference proteome</keyword>
<gene>
    <name evidence="4" type="ORF">CYY_006619</name>
</gene>
<evidence type="ECO:0000259" key="3">
    <source>
        <dbReference type="Pfam" id="PF00561"/>
    </source>
</evidence>
<evidence type="ECO:0000313" key="4">
    <source>
        <dbReference type="EMBL" id="KAF2072053.1"/>
    </source>
</evidence>
<dbReference type="EMBL" id="AJWJ01000314">
    <property type="protein sequence ID" value="KAF2072053.1"/>
    <property type="molecule type" value="Genomic_DNA"/>
</dbReference>
<sequence length="322" mass="36781">MIFRNCSNYNILKSNYTLSGRLAHTIINNNNNGNKLRFYSNSSPIDLVYSVIEPKVVVDKPSHGIKDVIILHGLFGSGSNWRSVSPKIADQTHCNIIQVDQRNHGTSPHSDTFNYPIMVKDLYQLIEKHHKKEDGLCLIGHSMGGRVAMLYALLHPETIKKLVIVDISPSQLKSNTIDEFKSYLERMKSMNLNEIKNRREAEQWLEPVVPDKGVRQFLLTNLVMGDNGKYEWRIYIDGLLDNIHEITFFPAPQNAHFDKATLFIGGGKSKFIRDHDKELIQKYFPNSELKIVPNAGHWVHAEDPHTFVQMVSSFINDNGSQQ</sequence>
<name>A0A8J4PR23_9MYCE</name>
<dbReference type="Gene3D" id="3.40.50.1820">
    <property type="entry name" value="alpha/beta hydrolase"/>
    <property type="match status" value="1"/>
</dbReference>
<dbReference type="Pfam" id="PF00561">
    <property type="entry name" value="Abhydrolase_1"/>
    <property type="match status" value="1"/>
</dbReference>
<reference evidence="4" key="1">
    <citation type="submission" date="2020-01" db="EMBL/GenBank/DDBJ databases">
        <title>Development of genomics and gene disruption for Polysphondylium violaceum indicates a role for the polyketide synthase stlB in stalk morphogenesis.</title>
        <authorList>
            <person name="Narita B."/>
            <person name="Kawabe Y."/>
            <person name="Kin K."/>
            <person name="Saito T."/>
            <person name="Gibbs R."/>
            <person name="Kuspa A."/>
            <person name="Muzny D."/>
            <person name="Queller D."/>
            <person name="Richards S."/>
            <person name="Strassman J."/>
            <person name="Sucgang R."/>
            <person name="Worley K."/>
            <person name="Schaap P."/>
        </authorList>
    </citation>
    <scope>NUCLEOTIDE SEQUENCE</scope>
    <source>
        <strain evidence="4">QSvi11</strain>
    </source>
</reference>
<protein>
    <recommendedName>
        <fullName evidence="3">AB hydrolase-1 domain-containing protein</fullName>
    </recommendedName>
</protein>
<dbReference type="PANTHER" id="PTHR46118">
    <property type="entry name" value="PROTEIN ABHD11"/>
    <property type="match status" value="1"/>
</dbReference>
<evidence type="ECO:0000256" key="1">
    <source>
        <dbReference type="ARBA" id="ARBA00008645"/>
    </source>
</evidence>
<evidence type="ECO:0000256" key="2">
    <source>
        <dbReference type="ARBA" id="ARBA00022801"/>
    </source>
</evidence>
<dbReference type="AlphaFoldDB" id="A0A8J4PR23"/>
<dbReference type="OrthoDB" id="8119704at2759"/>
<keyword evidence="2" id="KW-0378">Hydrolase</keyword>
<organism evidence="4 5">
    <name type="scientific">Polysphondylium violaceum</name>
    <dbReference type="NCBI Taxonomy" id="133409"/>
    <lineage>
        <taxon>Eukaryota</taxon>
        <taxon>Amoebozoa</taxon>
        <taxon>Evosea</taxon>
        <taxon>Eumycetozoa</taxon>
        <taxon>Dictyostelia</taxon>
        <taxon>Dictyosteliales</taxon>
        <taxon>Dictyosteliaceae</taxon>
        <taxon>Polysphondylium</taxon>
    </lineage>
</organism>